<keyword evidence="2" id="KW-1133">Transmembrane helix</keyword>
<dbReference type="InterPro" id="IPR001199">
    <property type="entry name" value="Cyt_B5-like_heme/steroid-bd"/>
</dbReference>
<feature type="transmembrane region" description="Helical" evidence="2">
    <location>
        <begin position="7"/>
        <end position="26"/>
    </location>
</feature>
<evidence type="ECO:0000313" key="7">
    <source>
        <dbReference type="Proteomes" id="UP000279307"/>
    </source>
</evidence>
<comment type="similarity">
    <text evidence="1">Belongs to the cytochrome b5 family. MAPR subfamily.</text>
</comment>
<dbReference type="STRING" id="2015173.A0A026X2V8"/>
<feature type="domain" description="Cytochrome b5 heme-binding" evidence="3">
    <location>
        <begin position="58"/>
        <end position="152"/>
    </location>
</feature>
<dbReference type="EMBL" id="QOIP01000004">
    <property type="protein sequence ID" value="RLU23806.1"/>
    <property type="molecule type" value="Genomic_DNA"/>
</dbReference>
<dbReference type="PANTHER" id="PTHR10281">
    <property type="entry name" value="MEMBRANE-ASSOCIATED PROGESTERONE RECEPTOR COMPONENT-RELATED"/>
    <property type="match status" value="1"/>
</dbReference>
<proteinExistence type="inferred from homology"/>
<accession>A0A026X2V8</accession>
<dbReference type="InterPro" id="IPR050577">
    <property type="entry name" value="MAPR/NEUFC/NENF-like"/>
</dbReference>
<dbReference type="EMBL" id="KK107020">
    <property type="protein sequence ID" value="EZA62443.1"/>
    <property type="molecule type" value="Genomic_DNA"/>
</dbReference>
<reference evidence="4 6" key="1">
    <citation type="journal article" date="2014" name="Curr. Biol.">
        <title>The genome of the clonal raider ant Cerapachys biroi.</title>
        <authorList>
            <person name="Oxley P.R."/>
            <person name="Ji L."/>
            <person name="Fetter-Pruneda I."/>
            <person name="McKenzie S.K."/>
            <person name="Li C."/>
            <person name="Hu H."/>
            <person name="Zhang G."/>
            <person name="Kronauer D.J."/>
        </authorList>
    </citation>
    <scope>NUCLEOTIDE SEQUENCE [LARGE SCALE GENOMIC DNA]</scope>
</reference>
<dbReference type="SMART" id="SM01117">
    <property type="entry name" value="Cyt-b5"/>
    <property type="match status" value="1"/>
</dbReference>
<name>A0A026X2V8_OOCBI</name>
<dbReference type="OrthoDB" id="10257697at2759"/>
<sequence length="274" mass="31130">MITVRKYIWLSLPLAMIYFLHSRGIVKEITSHLMDGTFSVVDTIYFGLNGNSGGQRVFTASELKQYTSLESGLYLSILGQVFDVTKGEKHYGPSGSYHAFIGRDASLAFITGEFDEQGLTDDVSSLSVRQVKALDDWLQFYNENYVYKGKLYGRYYNLDGSPTTETDRVQEKVLLARKEKSLDDEQKRMFPPCNIEWNADTGTVLWCTKRSGGIDRDWVGVPRMLFESANKQAASRCACVQLDSKEYEENIAMLKEYDGCEKHATKCVLVMKKM</sequence>
<evidence type="ECO:0000256" key="1">
    <source>
        <dbReference type="ARBA" id="ARBA00038357"/>
    </source>
</evidence>
<evidence type="ECO:0000313" key="6">
    <source>
        <dbReference type="Proteomes" id="UP000053097"/>
    </source>
</evidence>
<evidence type="ECO:0000313" key="4">
    <source>
        <dbReference type="EMBL" id="EZA62443.1"/>
    </source>
</evidence>
<reference evidence="5" key="3">
    <citation type="submission" date="2018-07" db="EMBL/GenBank/DDBJ databases">
        <authorList>
            <person name="Mckenzie S.K."/>
            <person name="Kronauer D.J.C."/>
        </authorList>
    </citation>
    <scope>NUCLEOTIDE SEQUENCE</scope>
    <source>
        <strain evidence="5">Clonal line C1</strain>
    </source>
</reference>
<dbReference type="AlphaFoldDB" id="A0A026X2V8"/>
<gene>
    <name evidence="5" type="ORF">DMN91_004014</name>
    <name evidence="4" type="ORF">X777_10073</name>
</gene>
<protein>
    <submittedName>
        <fullName evidence="4">Neuferricin</fullName>
    </submittedName>
</protein>
<dbReference type="OMA" id="PPCNIEW"/>
<dbReference type="SUPFAM" id="SSF55856">
    <property type="entry name" value="Cytochrome b5-like heme/steroid binding domain"/>
    <property type="match status" value="1"/>
</dbReference>
<dbReference type="PANTHER" id="PTHR10281:SF4">
    <property type="entry name" value="NEUFERRICIN"/>
    <property type="match status" value="1"/>
</dbReference>
<keyword evidence="2" id="KW-0472">Membrane</keyword>
<dbReference type="GO" id="GO:0012505">
    <property type="term" value="C:endomembrane system"/>
    <property type="evidence" value="ECO:0007669"/>
    <property type="project" value="TreeGrafter"/>
</dbReference>
<dbReference type="InterPro" id="IPR036400">
    <property type="entry name" value="Cyt_B5-like_heme/steroid_sf"/>
</dbReference>
<evidence type="ECO:0000256" key="2">
    <source>
        <dbReference type="SAM" id="Phobius"/>
    </source>
</evidence>
<dbReference type="Proteomes" id="UP000053097">
    <property type="component" value="Unassembled WGS sequence"/>
</dbReference>
<dbReference type="GO" id="GO:0016020">
    <property type="term" value="C:membrane"/>
    <property type="evidence" value="ECO:0007669"/>
    <property type="project" value="TreeGrafter"/>
</dbReference>
<keyword evidence="6" id="KW-1185">Reference proteome</keyword>
<dbReference type="Proteomes" id="UP000279307">
    <property type="component" value="Chromosome 4"/>
</dbReference>
<organism evidence="4 6">
    <name type="scientific">Ooceraea biroi</name>
    <name type="common">Clonal raider ant</name>
    <name type="synonym">Cerapachys biroi</name>
    <dbReference type="NCBI Taxonomy" id="2015173"/>
    <lineage>
        <taxon>Eukaryota</taxon>
        <taxon>Metazoa</taxon>
        <taxon>Ecdysozoa</taxon>
        <taxon>Arthropoda</taxon>
        <taxon>Hexapoda</taxon>
        <taxon>Insecta</taxon>
        <taxon>Pterygota</taxon>
        <taxon>Neoptera</taxon>
        <taxon>Endopterygota</taxon>
        <taxon>Hymenoptera</taxon>
        <taxon>Apocrita</taxon>
        <taxon>Aculeata</taxon>
        <taxon>Formicoidea</taxon>
        <taxon>Formicidae</taxon>
        <taxon>Dorylinae</taxon>
        <taxon>Ooceraea</taxon>
    </lineage>
</organism>
<reference evidence="5 7" key="2">
    <citation type="journal article" date="2018" name="Genome Res.">
        <title>The genomic architecture and molecular evolution of ant odorant receptors.</title>
        <authorList>
            <person name="McKenzie S.K."/>
            <person name="Kronauer D.J.C."/>
        </authorList>
    </citation>
    <scope>NUCLEOTIDE SEQUENCE [LARGE SCALE GENOMIC DNA]</scope>
    <source>
        <strain evidence="5">Clonal line C1</strain>
    </source>
</reference>
<evidence type="ECO:0000313" key="5">
    <source>
        <dbReference type="EMBL" id="RLU23806.1"/>
    </source>
</evidence>
<dbReference type="Pfam" id="PF00173">
    <property type="entry name" value="Cyt-b5"/>
    <property type="match status" value="1"/>
</dbReference>
<dbReference type="Gene3D" id="3.10.120.10">
    <property type="entry name" value="Cytochrome b5-like heme/steroid binding domain"/>
    <property type="match status" value="1"/>
</dbReference>
<evidence type="ECO:0000259" key="3">
    <source>
        <dbReference type="SMART" id="SM01117"/>
    </source>
</evidence>
<keyword evidence="2" id="KW-0812">Transmembrane</keyword>